<comment type="caution">
    <text evidence="1">The sequence shown here is derived from an EMBL/GenBank/DDBJ whole genome shotgun (WGS) entry which is preliminary data.</text>
</comment>
<protein>
    <submittedName>
        <fullName evidence="1">Uncharacterized protein</fullName>
    </submittedName>
</protein>
<dbReference type="EMBL" id="BLLK01000047">
    <property type="protein sequence ID" value="GFH55298.1"/>
    <property type="molecule type" value="Genomic_DNA"/>
</dbReference>
<evidence type="ECO:0000313" key="1">
    <source>
        <dbReference type="EMBL" id="GFH55298.1"/>
    </source>
</evidence>
<proteinExistence type="predicted"/>
<dbReference type="AlphaFoldDB" id="A0AAD3CZY3"/>
<gene>
    <name evidence="1" type="ORF">CTEN210_11774</name>
</gene>
<dbReference type="Proteomes" id="UP001054902">
    <property type="component" value="Unassembled WGS sequence"/>
</dbReference>
<keyword evidence="2" id="KW-1185">Reference proteome</keyword>
<organism evidence="1 2">
    <name type="scientific">Chaetoceros tenuissimus</name>
    <dbReference type="NCBI Taxonomy" id="426638"/>
    <lineage>
        <taxon>Eukaryota</taxon>
        <taxon>Sar</taxon>
        <taxon>Stramenopiles</taxon>
        <taxon>Ochrophyta</taxon>
        <taxon>Bacillariophyta</taxon>
        <taxon>Coscinodiscophyceae</taxon>
        <taxon>Chaetocerotophycidae</taxon>
        <taxon>Chaetocerotales</taxon>
        <taxon>Chaetocerotaceae</taxon>
        <taxon>Chaetoceros</taxon>
    </lineage>
</organism>
<evidence type="ECO:0000313" key="2">
    <source>
        <dbReference type="Proteomes" id="UP001054902"/>
    </source>
</evidence>
<reference evidence="1 2" key="1">
    <citation type="journal article" date="2021" name="Sci. Rep.">
        <title>The genome of the diatom Chaetoceros tenuissimus carries an ancient integrated fragment of an extant virus.</title>
        <authorList>
            <person name="Hongo Y."/>
            <person name="Kimura K."/>
            <person name="Takaki Y."/>
            <person name="Yoshida Y."/>
            <person name="Baba S."/>
            <person name="Kobayashi G."/>
            <person name="Nagasaki K."/>
            <person name="Hano T."/>
            <person name="Tomaru Y."/>
        </authorList>
    </citation>
    <scope>NUCLEOTIDE SEQUENCE [LARGE SCALE GENOMIC DNA]</scope>
    <source>
        <strain evidence="1 2">NIES-3715</strain>
    </source>
</reference>
<accession>A0AAD3CZY3</accession>
<sequence length="350" mass="40213">MLSKLRQYRCIFTFHFCISFTNVRALAIPCGIPFVSTDCRAKVDRRYDTSINFDLESNNDFWKDFQGLYYAKDYRIDAENQAMTTVFPPIEENILRPMLNYPKEIDIGWSASPKELFLNVTIVNTRMYIHKISFAKDNFGNRPGFVNAMDEYYISSHEKEGVAFLVGYNTGVAGHSSQLQLLPNGSSRIEPSSNITAIFHHDTSQVEYIDTPDLTIGSIFLEPHPNWVEESYNKVPTNEGVRNRIVSFGRKSAKKVNAMEWMAKMQDVMEEFRIPQEPIPGKFNHFVFAAPDLSKECLTNECMTEEMWRAMDPNYNDTPYVDNGSLTLAFILTLCAFCENINVMGNRTHK</sequence>
<name>A0AAD3CZY3_9STRA</name>